<evidence type="ECO:0000313" key="2">
    <source>
        <dbReference type="EMBL" id="THU90108.1"/>
    </source>
</evidence>
<reference evidence="2 3" key="1">
    <citation type="journal article" date="2019" name="Nat. Ecol. Evol.">
        <title>Megaphylogeny resolves global patterns of mushroom evolution.</title>
        <authorList>
            <person name="Varga T."/>
            <person name="Krizsan K."/>
            <person name="Foldi C."/>
            <person name="Dima B."/>
            <person name="Sanchez-Garcia M."/>
            <person name="Sanchez-Ramirez S."/>
            <person name="Szollosi G.J."/>
            <person name="Szarkandi J.G."/>
            <person name="Papp V."/>
            <person name="Albert L."/>
            <person name="Andreopoulos W."/>
            <person name="Angelini C."/>
            <person name="Antonin V."/>
            <person name="Barry K.W."/>
            <person name="Bougher N.L."/>
            <person name="Buchanan P."/>
            <person name="Buyck B."/>
            <person name="Bense V."/>
            <person name="Catcheside P."/>
            <person name="Chovatia M."/>
            <person name="Cooper J."/>
            <person name="Damon W."/>
            <person name="Desjardin D."/>
            <person name="Finy P."/>
            <person name="Geml J."/>
            <person name="Haridas S."/>
            <person name="Hughes K."/>
            <person name="Justo A."/>
            <person name="Karasinski D."/>
            <person name="Kautmanova I."/>
            <person name="Kiss B."/>
            <person name="Kocsube S."/>
            <person name="Kotiranta H."/>
            <person name="LaButti K.M."/>
            <person name="Lechner B.E."/>
            <person name="Liimatainen K."/>
            <person name="Lipzen A."/>
            <person name="Lukacs Z."/>
            <person name="Mihaltcheva S."/>
            <person name="Morgado L.N."/>
            <person name="Niskanen T."/>
            <person name="Noordeloos M.E."/>
            <person name="Ohm R.A."/>
            <person name="Ortiz-Santana B."/>
            <person name="Ovrebo C."/>
            <person name="Racz N."/>
            <person name="Riley R."/>
            <person name="Savchenko A."/>
            <person name="Shiryaev A."/>
            <person name="Soop K."/>
            <person name="Spirin V."/>
            <person name="Szebenyi C."/>
            <person name="Tomsovsky M."/>
            <person name="Tulloss R.E."/>
            <person name="Uehling J."/>
            <person name="Grigoriev I.V."/>
            <person name="Vagvolgyi C."/>
            <person name="Papp T."/>
            <person name="Martin F.M."/>
            <person name="Miettinen O."/>
            <person name="Hibbett D.S."/>
            <person name="Nagy L.G."/>
        </authorList>
    </citation>
    <scope>NUCLEOTIDE SEQUENCE [LARGE SCALE GENOMIC DNA]</scope>
    <source>
        <strain evidence="2 3">CBS 962.96</strain>
    </source>
</reference>
<feature type="compositionally biased region" description="Polar residues" evidence="1">
    <location>
        <begin position="118"/>
        <end position="127"/>
    </location>
</feature>
<feature type="region of interest" description="Disordered" evidence="1">
    <location>
        <begin position="1"/>
        <end position="194"/>
    </location>
</feature>
<evidence type="ECO:0000256" key="1">
    <source>
        <dbReference type="SAM" id="MobiDB-lite"/>
    </source>
</evidence>
<keyword evidence="3" id="KW-1185">Reference proteome</keyword>
<name>A0A4S8LMZ2_DENBC</name>
<evidence type="ECO:0008006" key="4">
    <source>
        <dbReference type="Google" id="ProtNLM"/>
    </source>
</evidence>
<protein>
    <recommendedName>
        <fullName evidence="4">XPA C-terminal domain-containing protein</fullName>
    </recommendedName>
</protein>
<dbReference type="OrthoDB" id="2752459at2759"/>
<dbReference type="AlphaFoldDB" id="A0A4S8LMZ2"/>
<accession>A0A4S8LMZ2</accession>
<feature type="compositionally biased region" description="Basic and acidic residues" evidence="1">
    <location>
        <begin position="163"/>
        <end position="176"/>
    </location>
</feature>
<gene>
    <name evidence="2" type="ORF">K435DRAFT_841574</name>
</gene>
<proteinExistence type="predicted"/>
<feature type="compositionally biased region" description="Basic residues" evidence="1">
    <location>
        <begin position="177"/>
        <end position="194"/>
    </location>
</feature>
<feature type="compositionally biased region" description="Polar residues" evidence="1">
    <location>
        <begin position="79"/>
        <end position="99"/>
    </location>
</feature>
<evidence type="ECO:0000313" key="3">
    <source>
        <dbReference type="Proteomes" id="UP000297245"/>
    </source>
</evidence>
<organism evidence="2 3">
    <name type="scientific">Dendrothele bispora (strain CBS 962.96)</name>
    <dbReference type="NCBI Taxonomy" id="1314807"/>
    <lineage>
        <taxon>Eukaryota</taxon>
        <taxon>Fungi</taxon>
        <taxon>Dikarya</taxon>
        <taxon>Basidiomycota</taxon>
        <taxon>Agaricomycotina</taxon>
        <taxon>Agaricomycetes</taxon>
        <taxon>Agaricomycetidae</taxon>
        <taxon>Agaricales</taxon>
        <taxon>Agaricales incertae sedis</taxon>
        <taxon>Dendrothele</taxon>
    </lineage>
</organism>
<dbReference type="Proteomes" id="UP000297245">
    <property type="component" value="Unassembled WGS sequence"/>
</dbReference>
<feature type="compositionally biased region" description="Polar residues" evidence="1">
    <location>
        <begin position="1"/>
        <end position="39"/>
    </location>
</feature>
<feature type="compositionally biased region" description="Basic and acidic residues" evidence="1">
    <location>
        <begin position="133"/>
        <end position="142"/>
    </location>
</feature>
<feature type="compositionally biased region" description="Basic and acidic residues" evidence="1">
    <location>
        <begin position="103"/>
        <end position="115"/>
    </location>
</feature>
<sequence length="361" mass="40205">MPTLRSQNAQTSNPIPTDGSPFTSTQSDTVTLVRSPSSNQRKRPTAVDVDVDSELPTRKKSRSSFVVAQAGQEEEDQETTTSVAVKNETVDTSFKSSETLAPIREEPGSLVKKELQLSVKNEPTSSLNEEEGSSEHDSKDTADEGVGPDGSKPTRDTQTPARKNKESKEGKDEKGKSKEKKREKKEKGPGKKALKAAWDTWCQQHVWPFDNDYKLPGGSRYLIKTLAQSNFNLKKEELATLPHQTFKNQNNPKRPGEKYAENKLYELAYRKHAAINGVEGALEEVLTNDVLEKGKALFVSYMNKLKPRSDLSACKKYLFSQPVNIAEYGPQGAYEDDGYDGYDSWCENCWGCRLQATLAAR</sequence>
<dbReference type="EMBL" id="ML179345">
    <property type="protein sequence ID" value="THU90108.1"/>
    <property type="molecule type" value="Genomic_DNA"/>
</dbReference>